<dbReference type="PROSITE" id="PS01360">
    <property type="entry name" value="ZF_MYND_1"/>
    <property type="match status" value="1"/>
</dbReference>
<dbReference type="PROSITE" id="PS50297">
    <property type="entry name" value="ANK_REP_REGION"/>
    <property type="match status" value="1"/>
</dbReference>
<keyword evidence="2" id="KW-0479">Metal-binding</keyword>
<dbReference type="Gene3D" id="1.25.40.20">
    <property type="entry name" value="Ankyrin repeat-containing domain"/>
    <property type="match status" value="1"/>
</dbReference>
<keyword evidence="5" id="KW-0862">Zinc</keyword>
<dbReference type="PROSITE" id="PS50865">
    <property type="entry name" value="ZF_MYND_2"/>
    <property type="match status" value="1"/>
</dbReference>
<keyword evidence="3" id="KW-0677">Repeat</keyword>
<evidence type="ECO:0000256" key="7">
    <source>
        <dbReference type="ARBA" id="ARBA00023069"/>
    </source>
</evidence>
<gene>
    <name evidence="12" type="primary">AUGUSTUS-3.0.2_04088</name>
    <name evidence="12" type="ORF">TcasGA2_TC004088</name>
</gene>
<comment type="subcellular location">
    <subcellularLocation>
        <location evidence="1">Cell projection</location>
        <location evidence="1">Cilium</location>
    </subcellularLocation>
</comment>
<dbReference type="InterPro" id="IPR002893">
    <property type="entry name" value="Znf_MYND"/>
</dbReference>
<dbReference type="Proteomes" id="UP000007266">
    <property type="component" value="Unassembled WGS sequence"/>
</dbReference>
<evidence type="ECO:0000259" key="11">
    <source>
        <dbReference type="PROSITE" id="PS50865"/>
    </source>
</evidence>
<dbReference type="PANTHER" id="PTHR24150:SF8">
    <property type="entry name" value="ANKYRIN REPEAT AND MYND DOMAIN-CONTAINING PROTEIN 2"/>
    <property type="match status" value="1"/>
</dbReference>
<dbReference type="SUPFAM" id="SSF144232">
    <property type="entry name" value="HIT/MYND zinc finger-like"/>
    <property type="match status" value="1"/>
</dbReference>
<keyword evidence="4 10" id="KW-0863">Zinc-finger</keyword>
<feature type="repeat" description="ANK" evidence="9">
    <location>
        <begin position="56"/>
        <end position="88"/>
    </location>
</feature>
<evidence type="ECO:0000256" key="9">
    <source>
        <dbReference type="PROSITE-ProRule" id="PRU00023"/>
    </source>
</evidence>
<dbReference type="Pfam" id="PF12796">
    <property type="entry name" value="Ank_2"/>
    <property type="match status" value="1"/>
</dbReference>
<dbReference type="EMBL" id="KQ971645">
    <property type="protein sequence ID" value="EFA12348.2"/>
    <property type="molecule type" value="Genomic_DNA"/>
</dbReference>
<evidence type="ECO:0000256" key="4">
    <source>
        <dbReference type="ARBA" id="ARBA00022771"/>
    </source>
</evidence>
<sequence length="399" mass="44571">MKDEEDRAVENWKGEVKMSTSTEIEKQIFTAIESGDAVLLRTALASKPDVNILDENAMTPLQHAAYKGNKDMVQMLLDYGADPNLCKHQHNYTALHFAGLSGNSDVCLALLVAGAFPEVTNAVNRTASQMAAFVGHHKCVAIINNYIPKSEVDYYSRLQGAQTEPYLPPFLSESFHKLIIQVNVHPVKIALNINSFIGLSQHLAKIKKVLELMYDKEMQRGAGNNEVMAFKLYYLAFIVGEVMTIQNKHQSPDATLQTFCKKVLKPATDGALEILDGLLRECIKHFPFRECTLFRQMVTTLTGKDTPTALSVINSAINGQRGFVDNVPICYTCGEEKPSKKCSQCKVAQYCDKTCQKLHWCWHKKACPQLAQEPLKCNNDTQIDPQELSSEIQNLLVTN</sequence>
<keyword evidence="13" id="KW-1185">Reference proteome</keyword>
<evidence type="ECO:0000313" key="13">
    <source>
        <dbReference type="Proteomes" id="UP000007266"/>
    </source>
</evidence>
<proteinExistence type="predicted"/>
<dbReference type="GO" id="GO:0005929">
    <property type="term" value="C:cilium"/>
    <property type="evidence" value="ECO:0007669"/>
    <property type="project" value="UniProtKB-SubCell"/>
</dbReference>
<dbReference type="AlphaFoldDB" id="D7ELU4"/>
<dbReference type="SUPFAM" id="SSF48403">
    <property type="entry name" value="Ankyrin repeat"/>
    <property type="match status" value="1"/>
</dbReference>
<dbReference type="Pfam" id="PF01753">
    <property type="entry name" value="zf-MYND"/>
    <property type="match status" value="1"/>
</dbReference>
<accession>D7ELU4</accession>
<evidence type="ECO:0000256" key="2">
    <source>
        <dbReference type="ARBA" id="ARBA00022723"/>
    </source>
</evidence>
<dbReference type="FunCoup" id="D7ELU4">
    <property type="interactions" value="258"/>
</dbReference>
<dbReference type="SMART" id="SM00248">
    <property type="entry name" value="ANK"/>
    <property type="match status" value="4"/>
</dbReference>
<dbReference type="InterPro" id="IPR002110">
    <property type="entry name" value="Ankyrin_rpt"/>
</dbReference>
<keyword evidence="7" id="KW-0969">Cilium</keyword>
<name>D7ELU4_TRICA</name>
<dbReference type="InterPro" id="IPR036770">
    <property type="entry name" value="Ankyrin_rpt-contain_sf"/>
</dbReference>
<dbReference type="OMA" id="EFPFREC"/>
<dbReference type="PANTHER" id="PTHR24150">
    <property type="entry name" value="ANKYRIN REPEAT AND MYND DOMAIN-CONTAINING PROTEIN 2"/>
    <property type="match status" value="1"/>
</dbReference>
<feature type="domain" description="MYND-type" evidence="11">
    <location>
        <begin position="330"/>
        <end position="367"/>
    </location>
</feature>
<evidence type="ECO:0000256" key="1">
    <source>
        <dbReference type="ARBA" id="ARBA00004138"/>
    </source>
</evidence>
<dbReference type="Gene3D" id="6.10.140.2220">
    <property type="match status" value="1"/>
</dbReference>
<evidence type="ECO:0000256" key="10">
    <source>
        <dbReference type="PROSITE-ProRule" id="PRU00134"/>
    </source>
</evidence>
<evidence type="ECO:0000256" key="8">
    <source>
        <dbReference type="ARBA" id="ARBA00023273"/>
    </source>
</evidence>
<evidence type="ECO:0000313" key="12">
    <source>
        <dbReference type="EMBL" id="EFA12348.2"/>
    </source>
</evidence>
<keyword evidence="6 9" id="KW-0040">ANK repeat</keyword>
<dbReference type="GO" id="GO:0008270">
    <property type="term" value="F:zinc ion binding"/>
    <property type="evidence" value="ECO:0007669"/>
    <property type="project" value="UniProtKB-KW"/>
</dbReference>
<dbReference type="InParanoid" id="D7ELU4"/>
<feature type="repeat" description="ANK" evidence="9">
    <location>
        <begin position="90"/>
        <end position="122"/>
    </location>
</feature>
<keyword evidence="8" id="KW-0966">Cell projection</keyword>
<reference evidence="12 13" key="2">
    <citation type="journal article" date="2010" name="Nucleic Acids Res.">
        <title>BeetleBase in 2010: revisions to provide comprehensive genomic information for Tribolium castaneum.</title>
        <authorList>
            <person name="Kim H.S."/>
            <person name="Murphy T."/>
            <person name="Xia J."/>
            <person name="Caragea D."/>
            <person name="Park Y."/>
            <person name="Beeman R.W."/>
            <person name="Lorenzen M.D."/>
            <person name="Butcher S."/>
            <person name="Manak J.R."/>
            <person name="Brown S.J."/>
        </authorList>
    </citation>
    <scope>NUCLEOTIDE SEQUENCE [LARGE SCALE GENOMIC DNA]</scope>
    <source>
        <strain evidence="12 13">Georgia GA2</strain>
    </source>
</reference>
<dbReference type="PROSITE" id="PS50088">
    <property type="entry name" value="ANK_REPEAT"/>
    <property type="match status" value="2"/>
</dbReference>
<dbReference type="STRING" id="7070.D7ELU4"/>
<dbReference type="HOGENOM" id="CLU_048951_0_0_1"/>
<evidence type="ECO:0000256" key="5">
    <source>
        <dbReference type="ARBA" id="ARBA00022833"/>
    </source>
</evidence>
<evidence type="ECO:0000256" key="3">
    <source>
        <dbReference type="ARBA" id="ARBA00022737"/>
    </source>
</evidence>
<evidence type="ECO:0000256" key="6">
    <source>
        <dbReference type="ARBA" id="ARBA00023043"/>
    </source>
</evidence>
<protein>
    <submittedName>
        <fullName evidence="12">Ankyrin repeat and MYND domain-containing protein 2-like Protein</fullName>
    </submittedName>
</protein>
<reference evidence="12 13" key="1">
    <citation type="journal article" date="2008" name="Nature">
        <title>The genome of the model beetle and pest Tribolium castaneum.</title>
        <authorList>
            <consortium name="Tribolium Genome Sequencing Consortium"/>
            <person name="Richards S."/>
            <person name="Gibbs R.A."/>
            <person name="Weinstock G.M."/>
            <person name="Brown S.J."/>
            <person name="Denell R."/>
            <person name="Beeman R.W."/>
            <person name="Gibbs R."/>
            <person name="Beeman R.W."/>
            <person name="Brown S.J."/>
            <person name="Bucher G."/>
            <person name="Friedrich M."/>
            <person name="Grimmelikhuijzen C.J."/>
            <person name="Klingler M."/>
            <person name="Lorenzen M."/>
            <person name="Richards S."/>
            <person name="Roth S."/>
            <person name="Schroder R."/>
            <person name="Tautz D."/>
            <person name="Zdobnov E.M."/>
            <person name="Muzny D."/>
            <person name="Gibbs R.A."/>
            <person name="Weinstock G.M."/>
            <person name="Attaway T."/>
            <person name="Bell S."/>
            <person name="Buhay C.J."/>
            <person name="Chandrabose M.N."/>
            <person name="Chavez D."/>
            <person name="Clerk-Blankenburg K.P."/>
            <person name="Cree A."/>
            <person name="Dao M."/>
            <person name="Davis C."/>
            <person name="Chacko J."/>
            <person name="Dinh H."/>
            <person name="Dugan-Rocha S."/>
            <person name="Fowler G."/>
            <person name="Garner T.T."/>
            <person name="Garnes J."/>
            <person name="Gnirke A."/>
            <person name="Hawes A."/>
            <person name="Hernandez J."/>
            <person name="Hines S."/>
            <person name="Holder M."/>
            <person name="Hume J."/>
            <person name="Jhangiani S.N."/>
            <person name="Joshi V."/>
            <person name="Khan Z.M."/>
            <person name="Jackson L."/>
            <person name="Kovar C."/>
            <person name="Kowis A."/>
            <person name="Lee S."/>
            <person name="Lewis L.R."/>
            <person name="Margolis J."/>
            <person name="Morgan M."/>
            <person name="Nazareth L.V."/>
            <person name="Nguyen N."/>
            <person name="Okwuonu G."/>
            <person name="Parker D."/>
            <person name="Richards S."/>
            <person name="Ruiz S.J."/>
            <person name="Santibanez J."/>
            <person name="Savard J."/>
            <person name="Scherer S.E."/>
            <person name="Schneider B."/>
            <person name="Sodergren E."/>
            <person name="Tautz D."/>
            <person name="Vattahil S."/>
            <person name="Villasana D."/>
            <person name="White C.S."/>
            <person name="Wright R."/>
            <person name="Park Y."/>
            <person name="Beeman R.W."/>
            <person name="Lord J."/>
            <person name="Oppert B."/>
            <person name="Lorenzen M."/>
            <person name="Brown S."/>
            <person name="Wang L."/>
            <person name="Savard J."/>
            <person name="Tautz D."/>
            <person name="Richards S."/>
            <person name="Weinstock G."/>
            <person name="Gibbs R.A."/>
            <person name="Liu Y."/>
            <person name="Worley K."/>
            <person name="Weinstock G."/>
            <person name="Elsik C.G."/>
            <person name="Reese J.T."/>
            <person name="Elhaik E."/>
            <person name="Landan G."/>
            <person name="Graur D."/>
            <person name="Arensburger P."/>
            <person name="Atkinson P."/>
            <person name="Beeman R.W."/>
            <person name="Beidler J."/>
            <person name="Brown S.J."/>
            <person name="Demuth J.P."/>
            <person name="Drury D.W."/>
            <person name="Du Y.Z."/>
            <person name="Fujiwara H."/>
            <person name="Lorenzen M."/>
            <person name="Maselli V."/>
            <person name="Osanai M."/>
            <person name="Park Y."/>
            <person name="Robertson H.M."/>
            <person name="Tu Z."/>
            <person name="Wang J.J."/>
            <person name="Wang S."/>
            <person name="Richards S."/>
            <person name="Song H."/>
            <person name="Zhang L."/>
            <person name="Sodergren E."/>
            <person name="Werner D."/>
            <person name="Stanke M."/>
            <person name="Morgenstern B."/>
            <person name="Solovyev V."/>
            <person name="Kosarev P."/>
            <person name="Brown G."/>
            <person name="Chen H.C."/>
            <person name="Ermolaeva O."/>
            <person name="Hlavina W."/>
            <person name="Kapustin Y."/>
            <person name="Kiryutin B."/>
            <person name="Kitts P."/>
            <person name="Maglott D."/>
            <person name="Pruitt K."/>
            <person name="Sapojnikov V."/>
            <person name="Souvorov A."/>
            <person name="Mackey A.J."/>
            <person name="Waterhouse R.M."/>
            <person name="Wyder S."/>
            <person name="Zdobnov E.M."/>
            <person name="Zdobnov E.M."/>
            <person name="Wyder S."/>
            <person name="Kriventseva E.V."/>
            <person name="Kadowaki T."/>
            <person name="Bork P."/>
            <person name="Aranda M."/>
            <person name="Bao R."/>
            <person name="Beermann A."/>
            <person name="Berns N."/>
            <person name="Bolognesi R."/>
            <person name="Bonneton F."/>
            <person name="Bopp D."/>
            <person name="Brown S.J."/>
            <person name="Bucher G."/>
            <person name="Butts T."/>
            <person name="Chaumot A."/>
            <person name="Denell R.E."/>
            <person name="Ferrier D.E."/>
            <person name="Friedrich M."/>
            <person name="Gordon C.M."/>
            <person name="Jindra M."/>
            <person name="Klingler M."/>
            <person name="Lan Q."/>
            <person name="Lattorff H.M."/>
            <person name="Laudet V."/>
            <person name="von Levetsow C."/>
            <person name="Liu Z."/>
            <person name="Lutz R."/>
            <person name="Lynch J.A."/>
            <person name="da Fonseca R.N."/>
            <person name="Posnien N."/>
            <person name="Reuter R."/>
            <person name="Roth S."/>
            <person name="Savard J."/>
            <person name="Schinko J.B."/>
            <person name="Schmitt C."/>
            <person name="Schoppmeier M."/>
            <person name="Schroder R."/>
            <person name="Shippy T.D."/>
            <person name="Simonnet F."/>
            <person name="Marques-Souza H."/>
            <person name="Tautz D."/>
            <person name="Tomoyasu Y."/>
            <person name="Trauner J."/>
            <person name="Van der Zee M."/>
            <person name="Vervoort M."/>
            <person name="Wittkopp N."/>
            <person name="Wimmer E.A."/>
            <person name="Yang X."/>
            <person name="Jones A.K."/>
            <person name="Sattelle D.B."/>
            <person name="Ebert P.R."/>
            <person name="Nelson D."/>
            <person name="Scott J.G."/>
            <person name="Beeman R.W."/>
            <person name="Muthukrishnan S."/>
            <person name="Kramer K.J."/>
            <person name="Arakane Y."/>
            <person name="Beeman R.W."/>
            <person name="Zhu Q."/>
            <person name="Hogenkamp D."/>
            <person name="Dixit R."/>
            <person name="Oppert B."/>
            <person name="Jiang H."/>
            <person name="Zou Z."/>
            <person name="Marshall J."/>
            <person name="Elpidina E."/>
            <person name="Vinokurov K."/>
            <person name="Oppert C."/>
            <person name="Zou Z."/>
            <person name="Evans J."/>
            <person name="Lu Z."/>
            <person name="Zhao P."/>
            <person name="Sumathipala N."/>
            <person name="Altincicek B."/>
            <person name="Vilcinskas A."/>
            <person name="Williams M."/>
            <person name="Hultmark D."/>
            <person name="Hetru C."/>
            <person name="Jiang H."/>
            <person name="Grimmelikhuijzen C.J."/>
            <person name="Hauser F."/>
            <person name="Cazzamali G."/>
            <person name="Williamson M."/>
            <person name="Park Y."/>
            <person name="Li B."/>
            <person name="Tanaka Y."/>
            <person name="Predel R."/>
            <person name="Neupert S."/>
            <person name="Schachtner J."/>
            <person name="Verleyen P."/>
            <person name="Raible F."/>
            <person name="Bork P."/>
            <person name="Friedrich M."/>
            <person name="Walden K.K."/>
            <person name="Robertson H.M."/>
            <person name="Angeli S."/>
            <person name="Foret S."/>
            <person name="Bucher G."/>
            <person name="Schuetz S."/>
            <person name="Maleszka R."/>
            <person name="Wimmer E.A."/>
            <person name="Beeman R.W."/>
            <person name="Lorenzen M."/>
            <person name="Tomoyasu Y."/>
            <person name="Miller S.C."/>
            <person name="Grossmann D."/>
            <person name="Bucher G."/>
        </authorList>
    </citation>
    <scope>NUCLEOTIDE SEQUENCE [LARGE SCALE GENOMIC DNA]</scope>
    <source>
        <strain evidence="12 13">Georgia GA2</strain>
    </source>
</reference>
<dbReference type="InterPro" id="IPR052452">
    <property type="entry name" value="Ankyrin-MYND_dom_contain_2"/>
</dbReference>
<organism evidence="12 13">
    <name type="scientific">Tribolium castaneum</name>
    <name type="common">Red flour beetle</name>
    <dbReference type="NCBI Taxonomy" id="7070"/>
    <lineage>
        <taxon>Eukaryota</taxon>
        <taxon>Metazoa</taxon>
        <taxon>Ecdysozoa</taxon>
        <taxon>Arthropoda</taxon>
        <taxon>Hexapoda</taxon>
        <taxon>Insecta</taxon>
        <taxon>Pterygota</taxon>
        <taxon>Neoptera</taxon>
        <taxon>Endopterygota</taxon>
        <taxon>Coleoptera</taxon>
        <taxon>Polyphaga</taxon>
        <taxon>Cucujiformia</taxon>
        <taxon>Tenebrionidae</taxon>
        <taxon>Tenebrionidae incertae sedis</taxon>
        <taxon>Tribolium</taxon>
    </lineage>
</organism>